<evidence type="ECO:0000259" key="2">
    <source>
        <dbReference type="Pfam" id="PF20736"/>
    </source>
</evidence>
<name>A0A0D2EB31_9EURO</name>
<dbReference type="EMBL" id="KN847321">
    <property type="protein sequence ID" value="KIW52498.1"/>
    <property type="molecule type" value="Genomic_DNA"/>
</dbReference>
<dbReference type="SUPFAM" id="SSF48208">
    <property type="entry name" value="Six-hairpin glycosidases"/>
    <property type="match status" value="1"/>
</dbReference>
<gene>
    <name evidence="4" type="ORF">PV05_08130</name>
</gene>
<dbReference type="GeneID" id="25330038"/>
<evidence type="ECO:0000313" key="4">
    <source>
        <dbReference type="EMBL" id="KIW52498.1"/>
    </source>
</evidence>
<dbReference type="GO" id="GO:0005975">
    <property type="term" value="P:carbohydrate metabolic process"/>
    <property type="evidence" value="ECO:0007669"/>
    <property type="project" value="InterPro"/>
</dbReference>
<dbReference type="STRING" id="348802.A0A0D2EB31"/>
<dbReference type="HOGENOM" id="CLU_013148_3_0_1"/>
<feature type="domain" description="Non-reducing end beta-L-arabinofuranosidase-like GH127 middle" evidence="2">
    <location>
        <begin position="457"/>
        <end position="539"/>
    </location>
</feature>
<dbReference type="Pfam" id="PF20736">
    <property type="entry name" value="Glyco_hydro127M"/>
    <property type="match status" value="1"/>
</dbReference>
<dbReference type="InterPro" id="IPR049046">
    <property type="entry name" value="Beta-AFase-like_GH127_middle"/>
</dbReference>
<dbReference type="Pfam" id="PF07944">
    <property type="entry name" value="Beta-AFase-like_GH127_cat"/>
    <property type="match status" value="1"/>
</dbReference>
<sequence>MGSISSANASPSAQYPQETYLSVKLAPGTLIEKKRRAASAVSLKRQLGFLKSTGRYDAFKLKWHPSYDEPPTVWPIGTWLFWDSDVGKWIEGACYFLQTDYDAEVDQAVQELTDMIASAQHEDGYLNINYSVVEPLAHRFTNFRDMSELYNAGHLLEGALAHQHYYKNDKLLAPMMRYMELLIKTLGPKDGQLHGYPGHPEIELALLRLYERTKDMKYFKLAKYFVTERGNPKGADGRHFYDWEAERRGDDPHRRPYYYPEYNPSNWYYSASAPLTEMKAVEGHSVRPMYLLTAVADIVRMENSSKGALHEAIVRLWNDMVSTKMYVTGGIGAIAQYEGFGLPYFLPQGTDEGGCYAETCAGIGIMMMVERVLQYELDGKFTDIMELAFYNAVLTAMSVDGKKYTYVNQLASSDTNPADRSEWFKCCCCPPNIMRTLAIIGGYLYSQPATTQKTDTHVAVHLYISSTLDFEAEGEKCQLTQESNWPWDGDIKFRLSSASKNVSISLRIPKWAEEWSIVPEPSQSQVEKGYLTLPASWIAEHPEFTLQIPLKPRVVAVHPFTTQDTISLARGPIIYCVEDYDNPWVEDHFKSLQLYPDANVEEKLVTDPTTQEEYVALSVRHGSSLLPMGQLNAEPSIPWKDLAKASAKGSVVEDLHFVPYYFHSNRDGRGHVRTGIRRWIR</sequence>
<evidence type="ECO:0008006" key="6">
    <source>
        <dbReference type="Google" id="ProtNLM"/>
    </source>
</evidence>
<dbReference type="OrthoDB" id="654211at2759"/>
<feature type="domain" description="Non-reducing end beta-L-arabinofuranosidase-like GH127 catalytic" evidence="1">
    <location>
        <begin position="23"/>
        <end position="439"/>
    </location>
</feature>
<keyword evidence="5" id="KW-1185">Reference proteome</keyword>
<evidence type="ECO:0000259" key="1">
    <source>
        <dbReference type="Pfam" id="PF07944"/>
    </source>
</evidence>
<proteinExistence type="predicted"/>
<evidence type="ECO:0000259" key="3">
    <source>
        <dbReference type="Pfam" id="PF20737"/>
    </source>
</evidence>
<feature type="domain" description="Non-reducing end beta-L-arabinofuranosidase-like GH127 C-terminal" evidence="3">
    <location>
        <begin position="557"/>
        <end position="667"/>
    </location>
</feature>
<evidence type="ECO:0000313" key="5">
    <source>
        <dbReference type="Proteomes" id="UP000054342"/>
    </source>
</evidence>
<dbReference type="InterPro" id="IPR008928">
    <property type="entry name" value="6-hairpin_glycosidase_sf"/>
</dbReference>
<dbReference type="InterPro" id="IPR012878">
    <property type="entry name" value="Beta-AFase-like_GH127_cat"/>
</dbReference>
<organism evidence="4 5">
    <name type="scientific">Exophiala xenobiotica</name>
    <dbReference type="NCBI Taxonomy" id="348802"/>
    <lineage>
        <taxon>Eukaryota</taxon>
        <taxon>Fungi</taxon>
        <taxon>Dikarya</taxon>
        <taxon>Ascomycota</taxon>
        <taxon>Pezizomycotina</taxon>
        <taxon>Eurotiomycetes</taxon>
        <taxon>Chaetothyriomycetidae</taxon>
        <taxon>Chaetothyriales</taxon>
        <taxon>Herpotrichiellaceae</taxon>
        <taxon>Exophiala</taxon>
    </lineage>
</organism>
<dbReference type="InterPro" id="IPR049049">
    <property type="entry name" value="Beta-AFase-like_GH127_C"/>
</dbReference>
<reference evidence="4 5" key="1">
    <citation type="submission" date="2015-01" db="EMBL/GenBank/DDBJ databases">
        <title>The Genome Sequence of Exophiala xenobiotica CBS118157.</title>
        <authorList>
            <consortium name="The Broad Institute Genomics Platform"/>
            <person name="Cuomo C."/>
            <person name="de Hoog S."/>
            <person name="Gorbushina A."/>
            <person name="Stielow B."/>
            <person name="Teixiera M."/>
            <person name="Abouelleil A."/>
            <person name="Chapman S.B."/>
            <person name="Priest M."/>
            <person name="Young S.K."/>
            <person name="Wortman J."/>
            <person name="Nusbaum C."/>
            <person name="Birren B."/>
        </authorList>
    </citation>
    <scope>NUCLEOTIDE SEQUENCE [LARGE SCALE GENOMIC DNA]</scope>
    <source>
        <strain evidence="4 5">CBS 118157</strain>
    </source>
</reference>
<dbReference type="PANTHER" id="PTHR43465:SF2">
    <property type="entry name" value="DUF1680 DOMAIN PROTEIN (AFU_ORTHOLOGUE AFUA_1G08910)"/>
    <property type="match status" value="1"/>
</dbReference>
<dbReference type="RefSeq" id="XP_013313082.1">
    <property type="nucleotide sequence ID" value="XM_013457628.1"/>
</dbReference>
<dbReference type="InterPro" id="IPR049174">
    <property type="entry name" value="Beta-AFase-like"/>
</dbReference>
<accession>A0A0D2EB31</accession>
<protein>
    <recommendedName>
        <fullName evidence="6">DUF1680 domain protein</fullName>
    </recommendedName>
</protein>
<dbReference type="PANTHER" id="PTHR43465">
    <property type="entry name" value="DUF1680 DOMAIN PROTEIN (AFU_ORTHOLOGUE AFUA_1G08910)"/>
    <property type="match status" value="1"/>
</dbReference>
<dbReference type="Proteomes" id="UP000054342">
    <property type="component" value="Unassembled WGS sequence"/>
</dbReference>
<dbReference type="AlphaFoldDB" id="A0A0D2EB31"/>
<dbReference type="Pfam" id="PF20737">
    <property type="entry name" value="Glyco_hydro127C"/>
    <property type="match status" value="1"/>
</dbReference>